<feature type="transmembrane region" description="Helical" evidence="1">
    <location>
        <begin position="141"/>
        <end position="164"/>
    </location>
</feature>
<evidence type="ECO:0000256" key="1">
    <source>
        <dbReference type="SAM" id="Phobius"/>
    </source>
</evidence>
<feature type="transmembrane region" description="Helical" evidence="1">
    <location>
        <begin position="12"/>
        <end position="31"/>
    </location>
</feature>
<feature type="transmembrane region" description="Helical" evidence="1">
    <location>
        <begin position="170"/>
        <end position="189"/>
    </location>
</feature>
<comment type="caution">
    <text evidence="3">The sequence shown here is derived from an EMBL/GenBank/DDBJ whole genome shotgun (WGS) entry which is preliminary data.</text>
</comment>
<dbReference type="AlphaFoldDB" id="A0A0M0BUX5"/>
<feature type="transmembrane region" description="Helical" evidence="1">
    <location>
        <begin position="299"/>
        <end position="317"/>
    </location>
</feature>
<evidence type="ECO:0000313" key="3">
    <source>
        <dbReference type="EMBL" id="KON32428.1"/>
    </source>
</evidence>
<dbReference type="PROSITE" id="PS50850">
    <property type="entry name" value="MFS"/>
    <property type="match status" value="1"/>
</dbReference>
<dbReference type="SUPFAM" id="SSF103473">
    <property type="entry name" value="MFS general substrate transporter"/>
    <property type="match status" value="1"/>
</dbReference>
<dbReference type="InterPro" id="IPR011701">
    <property type="entry name" value="MFS"/>
</dbReference>
<dbReference type="InterPro" id="IPR020846">
    <property type="entry name" value="MFS_dom"/>
</dbReference>
<dbReference type="Proteomes" id="UP000054016">
    <property type="component" value="Unassembled WGS sequence"/>
</dbReference>
<reference evidence="4" key="1">
    <citation type="submission" date="2015-06" db="EMBL/GenBank/DDBJ databases">
        <title>New insights into the roles of widespread benthic archaea in carbon and nitrogen cycling.</title>
        <authorList>
            <person name="Lazar C.S."/>
            <person name="Baker B.J."/>
            <person name="Seitz K.W."/>
            <person name="Hyde A.S."/>
            <person name="Dick G.J."/>
            <person name="Hinrichs K.-U."/>
            <person name="Teske A.P."/>
        </authorList>
    </citation>
    <scope>NUCLEOTIDE SEQUENCE [LARGE SCALE GENOMIC DNA]</scope>
</reference>
<evidence type="ECO:0000259" key="2">
    <source>
        <dbReference type="PROSITE" id="PS50850"/>
    </source>
</evidence>
<feature type="transmembrane region" description="Helical" evidence="1">
    <location>
        <begin position="323"/>
        <end position="343"/>
    </location>
</feature>
<dbReference type="Gene3D" id="1.20.1250.20">
    <property type="entry name" value="MFS general substrate transporter like domains"/>
    <property type="match status" value="1"/>
</dbReference>
<feature type="transmembrane region" description="Helical" evidence="1">
    <location>
        <begin position="268"/>
        <end position="287"/>
    </location>
</feature>
<keyword evidence="1" id="KW-0812">Transmembrane</keyword>
<sequence>MKLSSVFSGASTVLKGNFLILTLSWAIMYFAGPIPQTYASLYYLSLGADEFLLSVIAFAGSIALAFVQFPGGYLADKHGRRWLVSTMTYGLAVGAFFFIIAPSWPFIMLGMIIQSVCAVYGPALMAMVIDSLPPENRGAGYSFQWVVTSLVLLPAPLIAEYLVFAFELDLGMRIAYTIVMVAYFATATLRLKLKETLPPNYGGGRPKILEALSEYPKAVRESISVWHKLSKSAFYLFLVTIAVNGIVVSCYTYFVVYATSVLNITESQWAFVMAFMYLSVAVPGIVAGLKMDTMGRKTFLILGYLLYAPGMLLFVTADFNLLLLAFFLYGLGNTLQLTSYQVLIGDMIPRNLRGTANGCIQFFMYLVQGVLQIVVGFLYAFVSPQLPFLLLAVAAVPFAALVALKVYEPSVREI</sequence>
<dbReference type="GO" id="GO:0022857">
    <property type="term" value="F:transmembrane transporter activity"/>
    <property type="evidence" value="ECO:0007669"/>
    <property type="project" value="InterPro"/>
</dbReference>
<feature type="transmembrane region" description="Helical" evidence="1">
    <location>
        <begin position="106"/>
        <end position="129"/>
    </location>
</feature>
<protein>
    <recommendedName>
        <fullName evidence="2">Major facilitator superfamily (MFS) profile domain-containing protein</fullName>
    </recommendedName>
</protein>
<dbReference type="PANTHER" id="PTHR23518:SF2">
    <property type="entry name" value="MAJOR FACILITATOR SUPERFAMILY TRANSPORTER"/>
    <property type="match status" value="1"/>
</dbReference>
<gene>
    <name evidence="3" type="ORF">AC478_00315</name>
</gene>
<organism evidence="3 4">
    <name type="scientific">miscellaneous Crenarchaeota group-1 archaeon SG8-32-3</name>
    <dbReference type="NCBI Taxonomy" id="1685125"/>
    <lineage>
        <taxon>Archaea</taxon>
        <taxon>Candidatus Bathyarchaeota</taxon>
        <taxon>MCG-1</taxon>
    </lineage>
</organism>
<feature type="transmembrane region" description="Helical" evidence="1">
    <location>
        <begin position="51"/>
        <end position="75"/>
    </location>
</feature>
<dbReference type="InterPro" id="IPR036259">
    <property type="entry name" value="MFS_trans_sf"/>
</dbReference>
<accession>A0A0M0BUX5</accession>
<feature type="transmembrane region" description="Helical" evidence="1">
    <location>
        <begin position="233"/>
        <end position="256"/>
    </location>
</feature>
<feature type="transmembrane region" description="Helical" evidence="1">
    <location>
        <begin position="363"/>
        <end position="382"/>
    </location>
</feature>
<feature type="domain" description="Major facilitator superfamily (MFS) profile" evidence="2">
    <location>
        <begin position="10"/>
        <end position="412"/>
    </location>
</feature>
<dbReference type="PANTHER" id="PTHR23518">
    <property type="entry name" value="C-METHYLTRANSFERASE"/>
    <property type="match status" value="1"/>
</dbReference>
<feature type="transmembrane region" description="Helical" evidence="1">
    <location>
        <begin position="388"/>
        <end position="407"/>
    </location>
</feature>
<name>A0A0M0BUX5_9ARCH</name>
<keyword evidence="1" id="KW-1133">Transmembrane helix</keyword>
<feature type="transmembrane region" description="Helical" evidence="1">
    <location>
        <begin position="82"/>
        <end position="100"/>
    </location>
</feature>
<evidence type="ECO:0000313" key="4">
    <source>
        <dbReference type="Proteomes" id="UP000054016"/>
    </source>
</evidence>
<dbReference type="Pfam" id="PF07690">
    <property type="entry name" value="MFS_1"/>
    <property type="match status" value="1"/>
</dbReference>
<proteinExistence type="predicted"/>
<dbReference type="EMBL" id="LFWV01000002">
    <property type="protein sequence ID" value="KON32428.1"/>
    <property type="molecule type" value="Genomic_DNA"/>
</dbReference>
<keyword evidence="1" id="KW-0472">Membrane</keyword>